<comment type="caution">
    <text evidence="1">The sequence shown here is derived from an EMBL/GenBank/DDBJ whole genome shotgun (WGS) entry which is preliminary data.</text>
</comment>
<dbReference type="EMBL" id="VOIH02000001">
    <property type="protein sequence ID" value="KAF3455735.1"/>
    <property type="molecule type" value="Genomic_DNA"/>
</dbReference>
<gene>
    <name evidence="1" type="ORF">FNV43_RR00377</name>
</gene>
<keyword evidence="2" id="KW-1185">Reference proteome</keyword>
<sequence>MGRYEDQKNYYIVKIRKLETFKRFKKRFERVEELCRLRFEGKGEEPDLKEELCSQAMKGVDYGLETEGPVALSSIMEEEGRRLGKWEHSIS</sequence>
<name>A0A8K0MSC3_9ROSA</name>
<reference evidence="1" key="1">
    <citation type="submission" date="2020-03" db="EMBL/GenBank/DDBJ databases">
        <title>A high-quality chromosome-level genome assembly of a woody plant with both climbing and erect habits, Rhamnella rubrinervis.</title>
        <authorList>
            <person name="Lu Z."/>
            <person name="Yang Y."/>
            <person name="Zhu X."/>
            <person name="Sun Y."/>
        </authorList>
    </citation>
    <scope>NUCLEOTIDE SEQUENCE</scope>
    <source>
        <strain evidence="1">BYM</strain>
        <tissue evidence="1">Leaf</tissue>
    </source>
</reference>
<evidence type="ECO:0000313" key="1">
    <source>
        <dbReference type="EMBL" id="KAF3455735.1"/>
    </source>
</evidence>
<evidence type="ECO:0000313" key="2">
    <source>
        <dbReference type="Proteomes" id="UP000796880"/>
    </source>
</evidence>
<organism evidence="1 2">
    <name type="scientific">Rhamnella rubrinervis</name>
    <dbReference type="NCBI Taxonomy" id="2594499"/>
    <lineage>
        <taxon>Eukaryota</taxon>
        <taxon>Viridiplantae</taxon>
        <taxon>Streptophyta</taxon>
        <taxon>Embryophyta</taxon>
        <taxon>Tracheophyta</taxon>
        <taxon>Spermatophyta</taxon>
        <taxon>Magnoliopsida</taxon>
        <taxon>eudicotyledons</taxon>
        <taxon>Gunneridae</taxon>
        <taxon>Pentapetalae</taxon>
        <taxon>rosids</taxon>
        <taxon>fabids</taxon>
        <taxon>Rosales</taxon>
        <taxon>Rhamnaceae</taxon>
        <taxon>rhamnoid group</taxon>
        <taxon>Rhamneae</taxon>
        <taxon>Rhamnella</taxon>
    </lineage>
</organism>
<dbReference type="Proteomes" id="UP000796880">
    <property type="component" value="Unassembled WGS sequence"/>
</dbReference>
<protein>
    <submittedName>
        <fullName evidence="1">Uncharacterized protein</fullName>
    </submittedName>
</protein>
<accession>A0A8K0MSC3</accession>
<proteinExistence type="predicted"/>
<dbReference type="AlphaFoldDB" id="A0A8K0MSC3"/>